<dbReference type="RefSeq" id="WP_224121838.1">
    <property type="nucleotide sequence ID" value="NZ_JAIQZJ010000001.1"/>
</dbReference>
<keyword evidence="3" id="KW-1185">Reference proteome</keyword>
<comment type="caution">
    <text evidence="2">The sequence shown here is derived from an EMBL/GenBank/DDBJ whole genome shotgun (WGS) entry which is preliminary data.</text>
</comment>
<proteinExistence type="predicted"/>
<reference evidence="2 3" key="1">
    <citation type="submission" date="2021-09" db="EMBL/GenBank/DDBJ databases">
        <title>Whole genome sequence of Nocardioides sp. GBK3QG-3.</title>
        <authorList>
            <person name="Tuo L."/>
        </authorList>
    </citation>
    <scope>NUCLEOTIDE SEQUENCE [LARGE SCALE GENOMIC DNA]</scope>
    <source>
        <strain evidence="2 3">GBK3QG-3</strain>
    </source>
</reference>
<gene>
    <name evidence="2" type="ORF">K8U61_04890</name>
</gene>
<feature type="region of interest" description="Disordered" evidence="1">
    <location>
        <begin position="1"/>
        <end position="31"/>
    </location>
</feature>
<name>A0ABS7U9F9_9ACTN</name>
<dbReference type="Proteomes" id="UP000780875">
    <property type="component" value="Unassembled WGS sequence"/>
</dbReference>
<dbReference type="EMBL" id="JAIQZJ010000001">
    <property type="protein sequence ID" value="MBZ5737489.1"/>
    <property type="molecule type" value="Genomic_DNA"/>
</dbReference>
<evidence type="ECO:0000313" key="3">
    <source>
        <dbReference type="Proteomes" id="UP000780875"/>
    </source>
</evidence>
<organism evidence="2 3">
    <name type="scientific">Nocardioides mangrovi</name>
    <dbReference type="NCBI Taxonomy" id="2874580"/>
    <lineage>
        <taxon>Bacteria</taxon>
        <taxon>Bacillati</taxon>
        <taxon>Actinomycetota</taxon>
        <taxon>Actinomycetes</taxon>
        <taxon>Propionibacteriales</taxon>
        <taxon>Nocardioidaceae</taxon>
        <taxon>Nocardioides</taxon>
    </lineage>
</organism>
<accession>A0ABS7U9F9</accession>
<protein>
    <submittedName>
        <fullName evidence="2">Uncharacterized protein</fullName>
    </submittedName>
</protein>
<evidence type="ECO:0000313" key="2">
    <source>
        <dbReference type="EMBL" id="MBZ5737489.1"/>
    </source>
</evidence>
<sequence length="136" mass="14449">MRPSDGGGPPPYGEAPEDHPDHGVPHAPAGGFSVEAKDLIGASHTWDDVSSSLKKVLSLCQPGEGYVGIFGMADTLYTTGQFRTDFNHSICQAAFDGSYITSYIADGLVETANDFSHTDTDQAANFRTYTNEVSDG</sequence>
<evidence type="ECO:0000256" key="1">
    <source>
        <dbReference type="SAM" id="MobiDB-lite"/>
    </source>
</evidence>